<dbReference type="EMBL" id="JAVHJO010000009">
    <property type="protein sequence ID" value="KAK6537130.1"/>
    <property type="molecule type" value="Genomic_DNA"/>
</dbReference>
<organism evidence="1 2">
    <name type="scientific">Orbilia ellipsospora</name>
    <dbReference type="NCBI Taxonomy" id="2528407"/>
    <lineage>
        <taxon>Eukaryota</taxon>
        <taxon>Fungi</taxon>
        <taxon>Dikarya</taxon>
        <taxon>Ascomycota</taxon>
        <taxon>Pezizomycotina</taxon>
        <taxon>Orbiliomycetes</taxon>
        <taxon>Orbiliales</taxon>
        <taxon>Orbiliaceae</taxon>
        <taxon>Orbilia</taxon>
    </lineage>
</organism>
<gene>
    <name evidence="1" type="ORF">TWF694_011329</name>
</gene>
<accession>A0AAV9X500</accession>
<dbReference type="AlphaFoldDB" id="A0AAV9X500"/>
<evidence type="ECO:0000313" key="2">
    <source>
        <dbReference type="Proteomes" id="UP001365542"/>
    </source>
</evidence>
<protein>
    <submittedName>
        <fullName evidence="1">Uncharacterized protein</fullName>
    </submittedName>
</protein>
<proteinExistence type="predicted"/>
<sequence length="236" mass="26897">MSEAWVQQTSSRSTVGEEYLTPIGPVSFLFEYDLDFGREQTIIISRMQEPSEIPRPVDYLELLPVAYYISVDPRFRLVLLSPTYDTVAAISFAIFQRPVIEVQELSDIFSSGNFSPQSRRSFSGKTKGLKTRFLGDSGDSFTWEYQQKEDVFDLWVSEKVKTPSPPYHRTQIRKVGTMKRSTMVATDSKRVVIEADTRYISEVTMMASALTVLKRDALQERQKKAMEGRGLGISFS</sequence>
<comment type="caution">
    <text evidence="1">The sequence shown here is derived from an EMBL/GenBank/DDBJ whole genome shotgun (WGS) entry which is preliminary data.</text>
</comment>
<reference evidence="1 2" key="1">
    <citation type="submission" date="2019-10" db="EMBL/GenBank/DDBJ databases">
        <authorList>
            <person name="Palmer J.M."/>
        </authorList>
    </citation>
    <scope>NUCLEOTIDE SEQUENCE [LARGE SCALE GENOMIC DNA]</scope>
    <source>
        <strain evidence="1 2">TWF694</strain>
    </source>
</reference>
<evidence type="ECO:0000313" key="1">
    <source>
        <dbReference type="EMBL" id="KAK6537130.1"/>
    </source>
</evidence>
<dbReference type="Proteomes" id="UP001365542">
    <property type="component" value="Unassembled WGS sequence"/>
</dbReference>
<name>A0AAV9X500_9PEZI</name>
<keyword evidence="2" id="KW-1185">Reference proteome</keyword>